<dbReference type="SUPFAM" id="SSF55804">
    <property type="entry name" value="Phoshotransferase/anion transport protein"/>
    <property type="match status" value="1"/>
</dbReference>
<dbReference type="OrthoDB" id="2149563at2"/>
<proteinExistence type="predicted"/>
<comment type="caution">
    <text evidence="2">The sequence shown here is derived from an EMBL/GenBank/DDBJ whole genome shotgun (WGS) entry which is preliminary data.</text>
</comment>
<name>A0A0R1R905_9LACO</name>
<dbReference type="Gene3D" id="3.40.930.10">
    <property type="entry name" value="Mannitol-specific EII, Chain A"/>
    <property type="match status" value="1"/>
</dbReference>
<feature type="domain" description="PTS EIIA type-2" evidence="1">
    <location>
        <begin position="1"/>
        <end position="142"/>
    </location>
</feature>
<dbReference type="Proteomes" id="UP000051999">
    <property type="component" value="Unassembled WGS sequence"/>
</dbReference>
<dbReference type="STRING" id="1114972.FD35_GL001081"/>
<accession>A0A0R1R905</accession>
<dbReference type="eggNOG" id="COG1762">
    <property type="taxonomic scope" value="Bacteria"/>
</dbReference>
<evidence type="ECO:0000259" key="1">
    <source>
        <dbReference type="PROSITE" id="PS51094"/>
    </source>
</evidence>
<dbReference type="RefSeq" id="WP_017263083.1">
    <property type="nucleotide sequence ID" value="NZ_AUAW01000022.1"/>
</dbReference>
<gene>
    <name evidence="2" type="ORF">FD35_GL001081</name>
</gene>
<protein>
    <recommendedName>
        <fullName evidence="1">PTS EIIA type-2 domain-containing protein</fullName>
    </recommendedName>
</protein>
<evidence type="ECO:0000313" key="3">
    <source>
        <dbReference type="Proteomes" id="UP000051999"/>
    </source>
</evidence>
<dbReference type="PROSITE" id="PS51094">
    <property type="entry name" value="PTS_EIIA_TYPE_2"/>
    <property type="match status" value="1"/>
</dbReference>
<dbReference type="AlphaFoldDB" id="A0A0R1R905"/>
<evidence type="ECO:0000313" key="2">
    <source>
        <dbReference type="EMBL" id="KRL53447.1"/>
    </source>
</evidence>
<organism evidence="2 3">
    <name type="scientific">Furfurilactobacillus rossiae DSM 15814</name>
    <dbReference type="NCBI Taxonomy" id="1114972"/>
    <lineage>
        <taxon>Bacteria</taxon>
        <taxon>Bacillati</taxon>
        <taxon>Bacillota</taxon>
        <taxon>Bacilli</taxon>
        <taxon>Lactobacillales</taxon>
        <taxon>Lactobacillaceae</taxon>
        <taxon>Furfurilactobacillus</taxon>
    </lineage>
</organism>
<sequence>MIDSQELFFMSLSSSDSSLDAFQTMAQRLSQLQRVSDVDAFTDLIVKREAQGLTMIAPQILMPHAVGSVVLKNTVLVGLFPTLQHWNRGLSVRLIVMLATPNAAAAQNDPQLMTLLTKLADEQVTEKLVAQKTVSQVQLLLQ</sequence>
<dbReference type="PANTHER" id="PTHR47738:SF2">
    <property type="entry name" value="PTS SYSTEM FRUCTOSE-LIKE EIIA COMPONENT"/>
    <property type="match status" value="1"/>
</dbReference>
<dbReference type="PANTHER" id="PTHR47738">
    <property type="entry name" value="PTS SYSTEM FRUCTOSE-LIKE EIIA COMPONENT-RELATED"/>
    <property type="match status" value="1"/>
</dbReference>
<dbReference type="Pfam" id="PF00359">
    <property type="entry name" value="PTS_EIIA_2"/>
    <property type="match status" value="1"/>
</dbReference>
<dbReference type="PATRIC" id="fig|1114972.6.peg.1096"/>
<dbReference type="InterPro" id="IPR002178">
    <property type="entry name" value="PTS_EIIA_type-2_dom"/>
</dbReference>
<keyword evidence="3" id="KW-1185">Reference proteome</keyword>
<dbReference type="EMBL" id="AZFF01000019">
    <property type="protein sequence ID" value="KRL53447.1"/>
    <property type="molecule type" value="Genomic_DNA"/>
</dbReference>
<dbReference type="InterPro" id="IPR051541">
    <property type="entry name" value="PTS_SugarTrans_NitroReg"/>
</dbReference>
<reference evidence="2 3" key="1">
    <citation type="journal article" date="2015" name="Genome Announc.">
        <title>Expanding the biotechnology potential of lactobacilli through comparative genomics of 213 strains and associated genera.</title>
        <authorList>
            <person name="Sun Z."/>
            <person name="Harris H.M."/>
            <person name="McCann A."/>
            <person name="Guo C."/>
            <person name="Argimon S."/>
            <person name="Zhang W."/>
            <person name="Yang X."/>
            <person name="Jeffery I.B."/>
            <person name="Cooney J.C."/>
            <person name="Kagawa T.F."/>
            <person name="Liu W."/>
            <person name="Song Y."/>
            <person name="Salvetti E."/>
            <person name="Wrobel A."/>
            <person name="Rasinkangas P."/>
            <person name="Parkhill J."/>
            <person name="Rea M.C."/>
            <person name="O'Sullivan O."/>
            <person name="Ritari J."/>
            <person name="Douillard F.P."/>
            <person name="Paul Ross R."/>
            <person name="Yang R."/>
            <person name="Briner A.E."/>
            <person name="Felis G.E."/>
            <person name="de Vos W.M."/>
            <person name="Barrangou R."/>
            <person name="Klaenhammer T.R."/>
            <person name="Caufield P.W."/>
            <person name="Cui Y."/>
            <person name="Zhang H."/>
            <person name="O'Toole P.W."/>
        </authorList>
    </citation>
    <scope>NUCLEOTIDE SEQUENCE [LARGE SCALE GENOMIC DNA]</scope>
    <source>
        <strain evidence="2 3">DSM 15814</strain>
    </source>
</reference>
<dbReference type="InterPro" id="IPR016152">
    <property type="entry name" value="PTrfase/Anion_transptr"/>
</dbReference>